<organism evidence="1">
    <name type="scientific">Candidatus Nitrotoga fabula</name>
    <dbReference type="NCBI Taxonomy" id="2182327"/>
    <lineage>
        <taxon>Bacteria</taxon>
        <taxon>Pseudomonadati</taxon>
        <taxon>Pseudomonadota</taxon>
        <taxon>Betaproteobacteria</taxon>
        <taxon>Nitrosomonadales</taxon>
        <taxon>Gallionellaceae</taxon>
        <taxon>Candidatus Nitrotoga</taxon>
    </lineage>
</organism>
<dbReference type="EMBL" id="LS423452">
    <property type="protein sequence ID" value="SPS05399.1"/>
    <property type="molecule type" value="Genomic_DNA"/>
</dbReference>
<protein>
    <recommendedName>
        <fullName evidence="2">ATPase</fullName>
    </recommendedName>
</protein>
<name>A0A2X0QTG5_9PROT</name>
<dbReference type="NCBIfam" id="NF040826">
    <property type="entry name" value="lxa_BCAM0308"/>
    <property type="match status" value="1"/>
</dbReference>
<proteinExistence type="predicted"/>
<reference evidence="1" key="1">
    <citation type="submission" date="2018-05" db="EMBL/GenBank/DDBJ databases">
        <authorList>
            <person name="Lanie J.A."/>
            <person name="Ng W.-L."/>
            <person name="Kazmierczak K.M."/>
            <person name="Andrzejewski T.M."/>
            <person name="Davidsen T.M."/>
            <person name="Wayne K.J."/>
            <person name="Tettelin H."/>
            <person name="Glass J.I."/>
            <person name="Rusch D."/>
            <person name="Podicherti R."/>
            <person name="Tsui H.-C.T."/>
            <person name="Winkler M.E."/>
        </authorList>
    </citation>
    <scope>NUCLEOTIDE SEQUENCE</scope>
    <source>
        <strain evidence="1">KNB</strain>
    </source>
</reference>
<dbReference type="AlphaFoldDB" id="A0A2X0QTG5"/>
<gene>
    <name evidence="1" type="ORF">NITFAB_0989</name>
</gene>
<dbReference type="InterPro" id="IPR047706">
    <property type="entry name" value="BCAM0308-like"/>
</dbReference>
<sequence length="167" mass="19394">MTHPNLTAGFQKISRHDGLFKEYVHDAYKAKGKLQEPSVCTKCNAVFHNGRWQWQPAPANAHSIICPACHRVQDHYPAGFITLKGDFFHAHREEIMHLVHNHEQHEKKEHPLKRIMSEEDKDGTTLITTTDIHLARGIGEALHHAYQGELEFHYNPEQILLRINWTR</sequence>
<accession>A0A2X0QTG5</accession>
<evidence type="ECO:0000313" key="1">
    <source>
        <dbReference type="EMBL" id="SPS05399.1"/>
    </source>
</evidence>
<evidence type="ECO:0008006" key="2">
    <source>
        <dbReference type="Google" id="ProtNLM"/>
    </source>
</evidence>